<feature type="region of interest" description="Disordered" evidence="1">
    <location>
        <begin position="897"/>
        <end position="919"/>
    </location>
</feature>
<dbReference type="SUPFAM" id="SSF48371">
    <property type="entry name" value="ARM repeat"/>
    <property type="match status" value="1"/>
</dbReference>
<feature type="domain" description="Cilia- and flagella-associated protein 69 ARM repeats" evidence="2">
    <location>
        <begin position="385"/>
        <end position="553"/>
    </location>
</feature>
<dbReference type="InterPro" id="IPR011989">
    <property type="entry name" value="ARM-like"/>
</dbReference>
<dbReference type="InterPro" id="IPR048733">
    <property type="entry name" value="CFA69_ARM_dom"/>
</dbReference>
<evidence type="ECO:0000256" key="1">
    <source>
        <dbReference type="SAM" id="MobiDB-lite"/>
    </source>
</evidence>
<evidence type="ECO:0000259" key="2">
    <source>
        <dbReference type="Pfam" id="PF21049"/>
    </source>
</evidence>
<gene>
    <name evidence="3" type="ORF">WJX72_008249</name>
</gene>
<proteinExistence type="predicted"/>
<feature type="compositionally biased region" description="Basic and acidic residues" evidence="1">
    <location>
        <begin position="322"/>
        <end position="333"/>
    </location>
</feature>
<protein>
    <recommendedName>
        <fullName evidence="2">Cilia- and flagella-associated protein 69 ARM repeats domain-containing protein</fullName>
    </recommendedName>
</protein>
<dbReference type="Pfam" id="PF21049">
    <property type="entry name" value="CFA69_ARM_rpt"/>
    <property type="match status" value="3"/>
</dbReference>
<evidence type="ECO:0000313" key="3">
    <source>
        <dbReference type="EMBL" id="KAK9829850.1"/>
    </source>
</evidence>
<feature type="compositionally biased region" description="Low complexity" evidence="1">
    <location>
        <begin position="280"/>
        <end position="293"/>
    </location>
</feature>
<dbReference type="PANTHER" id="PTHR14716:SF0">
    <property type="entry name" value="CILIA- AND FLAGELLA-ASSOCIATED PROTEIN 69"/>
    <property type="match status" value="1"/>
</dbReference>
<accession>A0AAW1R8I4</accession>
<dbReference type="InterPro" id="IPR048732">
    <property type="entry name" value="CFA69"/>
</dbReference>
<dbReference type="PANTHER" id="PTHR14716">
    <property type="entry name" value="CILIA- AND FLAGELLA-ASSOCIATED PROTEIN 69"/>
    <property type="match status" value="1"/>
</dbReference>
<dbReference type="AlphaFoldDB" id="A0AAW1R8I4"/>
<dbReference type="Gene3D" id="1.25.10.10">
    <property type="entry name" value="Leucine-rich Repeat Variant"/>
    <property type="match status" value="1"/>
</dbReference>
<organism evidence="3 4">
    <name type="scientific">[Myrmecia] bisecta</name>
    <dbReference type="NCBI Taxonomy" id="41462"/>
    <lineage>
        <taxon>Eukaryota</taxon>
        <taxon>Viridiplantae</taxon>
        <taxon>Chlorophyta</taxon>
        <taxon>core chlorophytes</taxon>
        <taxon>Trebouxiophyceae</taxon>
        <taxon>Trebouxiales</taxon>
        <taxon>Trebouxiaceae</taxon>
        <taxon>Myrmecia</taxon>
    </lineage>
</organism>
<reference evidence="3 4" key="1">
    <citation type="journal article" date="2024" name="Nat. Commun.">
        <title>Phylogenomics reveals the evolutionary origins of lichenization in chlorophyte algae.</title>
        <authorList>
            <person name="Puginier C."/>
            <person name="Libourel C."/>
            <person name="Otte J."/>
            <person name="Skaloud P."/>
            <person name="Haon M."/>
            <person name="Grisel S."/>
            <person name="Petersen M."/>
            <person name="Berrin J.G."/>
            <person name="Delaux P.M."/>
            <person name="Dal Grande F."/>
            <person name="Keller J."/>
        </authorList>
    </citation>
    <scope>NUCLEOTIDE SEQUENCE [LARGE SCALE GENOMIC DNA]</scope>
    <source>
        <strain evidence="3 4">SAG 2043</strain>
    </source>
</reference>
<feature type="domain" description="Cilia- and flagella-associated protein 69 ARM repeats" evidence="2">
    <location>
        <begin position="8"/>
        <end position="249"/>
    </location>
</feature>
<feature type="region of interest" description="Disordered" evidence="1">
    <location>
        <begin position="272"/>
        <end position="353"/>
    </location>
</feature>
<comment type="caution">
    <text evidence="3">The sequence shown here is derived from an EMBL/GenBank/DDBJ whole genome shotgun (WGS) entry which is preliminary data.</text>
</comment>
<name>A0AAW1R8I4_9CHLO</name>
<dbReference type="InterPro" id="IPR016024">
    <property type="entry name" value="ARM-type_fold"/>
</dbReference>
<feature type="domain" description="Cilia- and flagella-associated protein 69 ARM repeats" evidence="2">
    <location>
        <begin position="608"/>
        <end position="831"/>
    </location>
</feature>
<dbReference type="Proteomes" id="UP001489004">
    <property type="component" value="Unassembled WGS sequence"/>
</dbReference>
<evidence type="ECO:0000313" key="4">
    <source>
        <dbReference type="Proteomes" id="UP001489004"/>
    </source>
</evidence>
<keyword evidence="4" id="KW-1185">Reference proteome</keyword>
<sequence length="949" mass="102595">MVSPEAASLTKLIDLFSSPLASGLKQRHAVGLARLIERNQAGFTIADLPKVQQLIVLTKELIRDGDEELSALLQDTLGVLAKPFILLTSTDEFRLEGNITSLLRAVGELCCAQETPAQVSACAAQMLGAFLDAPTISHSAHGSSAHLSPDAQRRLRNARLLGESGTLESVVAALRQAATQSDDHALAAQSQITAIVEALLKFSSLPCNCARLAAAGIFKPITDLLLQRDLHDPLTPLFIELLWNIIEHEPQARDLACGYDIELKDDTINIKRTGRETHSRTGTPTTGSGRASGEPASVPNLSAVRAATDQGASSTSGSDPRLSARLEETDRTGEPTTADDPGWNQEAHDRMARKSSLFTADTAALAAAEENVEQTMAAALTGLTRQALREGYRRLDRELRNDILVVTTLLAQLPSFVVALRESGMLELMLAGAMGPGLQGPVSQSLSSSLSASPAAGNAEDFEMLQLASSLVVRMCEDPASLEQALEAGFLRMLLGSVDVEQQGSSTRQRWTPPQQHSVQEAALSHLHALVPRCPQEYLACDGPALLLQFVNHSKQPNLLEAALRHIQHACVSVPDLVEPFGERGIIATCLELMSDANLPEAVRQWAVLIVTALCGNHPENQRRFRKADGVVVLQLELGKLRDADTSAPSPFAIAVMDLAWSTVVPNRKNLARFLVADGMAAILDVLESCHVAVQPLVLTVIADMLQNSHSHSRFLDWRSGVDERDAVHMLVSLWQQSQEADAQPDLPLQGAAPGRTGALTSLGGSFGSRSKQAPVLNPVSGEQMLLKIHACLSLLGFSELGFTASIADQAVLHEIEMHLQFKQGRVWNEIATAFQTEGLVPTPADQERLDAAVKLNSQLLYELKEAQEELRGGLARAQRAAEVQFYKDKTIQKQREQEAKTYKKDRSHLSTKERLEAKAKKDEMLKNSFRAMDHDCAVGAAVQVTGAA</sequence>
<dbReference type="EMBL" id="JALJOR010000001">
    <property type="protein sequence ID" value="KAK9829850.1"/>
    <property type="molecule type" value="Genomic_DNA"/>
</dbReference>